<reference evidence="1" key="1">
    <citation type="submission" date="2021-02" db="EMBL/GenBank/DDBJ databases">
        <authorList>
            <person name="Nowell W R."/>
        </authorList>
    </citation>
    <scope>NUCLEOTIDE SEQUENCE</scope>
</reference>
<organism evidence="1 2">
    <name type="scientific">Adineta steineri</name>
    <dbReference type="NCBI Taxonomy" id="433720"/>
    <lineage>
        <taxon>Eukaryota</taxon>
        <taxon>Metazoa</taxon>
        <taxon>Spiralia</taxon>
        <taxon>Gnathifera</taxon>
        <taxon>Rotifera</taxon>
        <taxon>Eurotatoria</taxon>
        <taxon>Bdelloidea</taxon>
        <taxon>Adinetida</taxon>
        <taxon>Adinetidae</taxon>
        <taxon>Adineta</taxon>
    </lineage>
</organism>
<protein>
    <submittedName>
        <fullName evidence="1">Uncharacterized protein</fullName>
    </submittedName>
</protein>
<dbReference type="Proteomes" id="UP000663832">
    <property type="component" value="Unassembled WGS sequence"/>
</dbReference>
<keyword evidence="2" id="KW-1185">Reference proteome</keyword>
<dbReference type="AlphaFoldDB" id="A0A815D9E5"/>
<name>A0A815D9E5_9BILA</name>
<gene>
    <name evidence="1" type="ORF">QVE165_LOCUS31068</name>
</gene>
<evidence type="ECO:0000313" key="1">
    <source>
        <dbReference type="EMBL" id="CAF1297793.1"/>
    </source>
</evidence>
<proteinExistence type="predicted"/>
<evidence type="ECO:0000313" key="2">
    <source>
        <dbReference type="Proteomes" id="UP000663832"/>
    </source>
</evidence>
<accession>A0A815D9E5</accession>
<dbReference type="EMBL" id="CAJNOM010000263">
    <property type="protein sequence ID" value="CAF1297793.1"/>
    <property type="molecule type" value="Genomic_DNA"/>
</dbReference>
<dbReference type="OrthoDB" id="10019852at2759"/>
<comment type="caution">
    <text evidence="1">The sequence shown here is derived from an EMBL/GenBank/DDBJ whole genome shotgun (WGS) entry which is preliminary data.</text>
</comment>
<sequence length="216" mass="26140">MNSNTYNHDQSSPPQIISQTIQHQQHVPQYKCSHRNNKIDEKNQQISNLQTNTITDSPYVLLNDQHIRDMTDVYRREKDFLKQQYIVNDTEENLRNEIKESKSKYYLKEYSYNIPCNCESSLPAKICQRFINGIKIGTEFFLFMTYIIGRRNELLEDHYPFDRYQSYNSHVKHHYPFVRRSTYSNEMEKLNTIRNQLKKKRLPIKHTMTNTYYDIH</sequence>